<dbReference type="Gene3D" id="3.40.630.30">
    <property type="match status" value="1"/>
</dbReference>
<dbReference type="InterPro" id="IPR000182">
    <property type="entry name" value="GNAT_dom"/>
</dbReference>
<reference evidence="4" key="1">
    <citation type="submission" date="2010-12" db="EMBL/GenBank/DDBJ databases">
        <title>Complete sequence of Desulfovibrio aespoeensis Aspo-2.</title>
        <authorList>
            <consortium name="US DOE Joint Genome Institute"/>
            <person name="Lucas S."/>
            <person name="Copeland A."/>
            <person name="Lapidus A."/>
            <person name="Cheng J.-F."/>
            <person name="Goodwin L."/>
            <person name="Pitluck S."/>
            <person name="Chertkov O."/>
            <person name="Misra M."/>
            <person name="Detter J.C."/>
            <person name="Han C."/>
            <person name="Tapia R."/>
            <person name="Land M."/>
            <person name="Hauser L."/>
            <person name="Kyrpides N."/>
            <person name="Ivanova N."/>
            <person name="Ovchinnikova G."/>
            <person name="Pedersen K."/>
            <person name="Jagevall S."/>
            <person name="Hazen T."/>
            <person name="Woyke T."/>
        </authorList>
    </citation>
    <scope>NUCLEOTIDE SEQUENCE [LARGE SCALE GENOMIC DNA]</scope>
    <source>
        <strain evidence="4">ATCC 700646 / DSM 10631 / Aspo-2</strain>
    </source>
</reference>
<dbReference type="AlphaFoldDB" id="E6VXB5"/>
<evidence type="ECO:0000313" key="3">
    <source>
        <dbReference type="EMBL" id="ADU62621.1"/>
    </source>
</evidence>
<dbReference type="PANTHER" id="PTHR21240">
    <property type="entry name" value="2-AMINO-3-CARBOXYLMUCONATE-6-SEMIALDEHYDE DECARBOXYLASE"/>
    <property type="match status" value="1"/>
</dbReference>
<dbReference type="GO" id="GO:0016747">
    <property type="term" value="F:acyltransferase activity, transferring groups other than amino-acyl groups"/>
    <property type="evidence" value="ECO:0007669"/>
    <property type="project" value="InterPro"/>
</dbReference>
<dbReference type="KEGG" id="das:Daes_1608"/>
<evidence type="ECO:0000313" key="4">
    <source>
        <dbReference type="Proteomes" id="UP000002191"/>
    </source>
</evidence>
<dbReference type="Gene3D" id="3.20.20.140">
    <property type="entry name" value="Metal-dependent hydrolases"/>
    <property type="match status" value="1"/>
</dbReference>
<dbReference type="EMBL" id="CP002431">
    <property type="protein sequence ID" value="ADU62621.1"/>
    <property type="molecule type" value="Genomic_DNA"/>
</dbReference>
<dbReference type="Proteomes" id="UP000002191">
    <property type="component" value="Chromosome"/>
</dbReference>
<keyword evidence="4" id="KW-1185">Reference proteome</keyword>
<proteinExistence type="predicted"/>
<dbReference type="GO" id="GO:0016787">
    <property type="term" value="F:hydrolase activity"/>
    <property type="evidence" value="ECO:0007669"/>
    <property type="project" value="UniProtKB-KW"/>
</dbReference>
<name>E6VXB5_PSEA9</name>
<sequence length="403" mass="45722">MLLFDSHVHIGVAKIKNIEEGHSSLPAYNNATANTFSNYLRVSSAKGVTKCLAFPFPFNEVKRESANKYILECAQKEPTLILPLLLPDDIRSIEANITNIYGIKEHFYLEISNDVMFPIYDLLRKTGKVLLIHAHRNEWRKKISEISSNFPELKVIIAHCARKQPFSDEGLVDNVKDILAASKNRSNLYFETSTIRTNGASLAELINLVGDEHVLWGSDFPFYKDKDEDVYKLECEFISSSKLSDDSRKKILSENFRHLFQADNIWIRRACDHDSDTLINMLEGISEPERKLLAISAKSSFLKQMLRKPKHVFVAENSKGQILGFLRKSDRPENGALIEEVYVPANSRGSGIGRLLIESVTKALSYAEMKTYSSNDPMVNIAKKLGFTPTFTPKKTMINWRLG</sequence>
<evidence type="ECO:0000256" key="1">
    <source>
        <dbReference type="ARBA" id="ARBA00023239"/>
    </source>
</evidence>
<keyword evidence="1" id="KW-0456">Lyase</keyword>
<dbReference type="InterPro" id="IPR006680">
    <property type="entry name" value="Amidohydro-rel"/>
</dbReference>
<dbReference type="Pfam" id="PF13508">
    <property type="entry name" value="Acetyltransf_7"/>
    <property type="match status" value="1"/>
</dbReference>
<dbReference type="RefSeq" id="WP_013514544.1">
    <property type="nucleotide sequence ID" value="NC_014844.1"/>
</dbReference>
<dbReference type="InterPro" id="IPR032466">
    <property type="entry name" value="Metal_Hydrolase"/>
</dbReference>
<dbReference type="HOGENOM" id="CLU_682805_0_0_7"/>
<dbReference type="GO" id="GO:0016831">
    <property type="term" value="F:carboxy-lyase activity"/>
    <property type="evidence" value="ECO:0007669"/>
    <property type="project" value="InterPro"/>
</dbReference>
<gene>
    <name evidence="3" type="ordered locus">Daes_1608</name>
</gene>
<organism evidence="3 4">
    <name type="scientific">Pseudodesulfovibrio aespoeensis (strain ATCC 700646 / DSM 10631 / Aspo-2)</name>
    <name type="common">Desulfovibrio aespoeensis</name>
    <dbReference type="NCBI Taxonomy" id="643562"/>
    <lineage>
        <taxon>Bacteria</taxon>
        <taxon>Pseudomonadati</taxon>
        <taxon>Thermodesulfobacteriota</taxon>
        <taxon>Desulfovibrionia</taxon>
        <taxon>Desulfovibrionales</taxon>
        <taxon>Desulfovibrionaceae</taxon>
    </lineage>
</organism>
<dbReference type="SUPFAM" id="SSF51556">
    <property type="entry name" value="Metallo-dependent hydrolases"/>
    <property type="match status" value="1"/>
</dbReference>
<evidence type="ECO:0000259" key="2">
    <source>
        <dbReference type="PROSITE" id="PS51186"/>
    </source>
</evidence>
<reference evidence="3 4" key="2">
    <citation type="journal article" date="2014" name="Genome Announc.">
        <title>Complete Genome Sequence of the Subsurface, Mesophilic Sulfate-Reducing Bacterium Desulfovibrio aespoeensis Aspo-2.</title>
        <authorList>
            <person name="Pedersen K."/>
            <person name="Bengtsson A."/>
            <person name="Edlund J."/>
            <person name="Rabe L."/>
            <person name="Hazen T."/>
            <person name="Chakraborty R."/>
            <person name="Goodwin L."/>
            <person name="Shapiro N."/>
        </authorList>
    </citation>
    <scope>NUCLEOTIDE SEQUENCE [LARGE SCALE GENOMIC DNA]</scope>
    <source>
        <strain evidence="4">ATCC 700646 / DSM 10631 / Aspo-2</strain>
    </source>
</reference>
<dbReference type="InterPro" id="IPR016181">
    <property type="entry name" value="Acyl_CoA_acyltransferase"/>
</dbReference>
<accession>E6VXB5</accession>
<protein>
    <submittedName>
        <fullName evidence="3">Amidohydrolase 2</fullName>
    </submittedName>
</protein>
<dbReference type="eggNOG" id="COG2159">
    <property type="taxonomic scope" value="Bacteria"/>
</dbReference>
<keyword evidence="3" id="KW-0378">Hydrolase</keyword>
<dbReference type="SUPFAM" id="SSF55729">
    <property type="entry name" value="Acyl-CoA N-acyltransferases (Nat)"/>
    <property type="match status" value="1"/>
</dbReference>
<dbReference type="InterPro" id="IPR032465">
    <property type="entry name" value="ACMSD"/>
</dbReference>
<feature type="domain" description="N-acetyltransferase" evidence="2">
    <location>
        <begin position="265"/>
        <end position="403"/>
    </location>
</feature>
<dbReference type="PROSITE" id="PS51186">
    <property type="entry name" value="GNAT"/>
    <property type="match status" value="1"/>
</dbReference>
<dbReference type="STRING" id="643562.Daes_1608"/>
<dbReference type="CDD" id="cd04301">
    <property type="entry name" value="NAT_SF"/>
    <property type="match status" value="1"/>
</dbReference>
<dbReference type="OrthoDB" id="9789605at2"/>
<dbReference type="Pfam" id="PF04909">
    <property type="entry name" value="Amidohydro_2"/>
    <property type="match status" value="1"/>
</dbReference>